<dbReference type="GO" id="GO:0003400">
    <property type="term" value="P:regulation of COPII vesicle coating"/>
    <property type="evidence" value="ECO:0007669"/>
    <property type="project" value="TreeGrafter"/>
</dbReference>
<dbReference type="PANTHER" id="PTHR23284:SF0">
    <property type="entry name" value="PROLACTIN REGULATORY ELEMENT-BINDING PROTEIN"/>
    <property type="match status" value="1"/>
</dbReference>
<keyword evidence="8" id="KW-0653">Protein transport</keyword>
<dbReference type="GO" id="GO:0006888">
    <property type="term" value="P:endoplasmic reticulum to Golgi vesicle-mediated transport"/>
    <property type="evidence" value="ECO:0007669"/>
    <property type="project" value="TreeGrafter"/>
</dbReference>
<dbReference type="EMBL" id="PDUG01000001">
    <property type="protein sequence ID" value="PIC52098.1"/>
    <property type="molecule type" value="Genomic_DNA"/>
</dbReference>
<accession>A0A2G5VK01</accession>
<reference evidence="13" key="1">
    <citation type="submission" date="2017-10" db="EMBL/GenBank/DDBJ databases">
        <title>Rapid genome shrinkage in a self-fertile nematode reveals novel sperm competition proteins.</title>
        <authorList>
            <person name="Yin D."/>
            <person name="Schwarz E.M."/>
            <person name="Thomas C.G."/>
            <person name="Felde R.L."/>
            <person name="Korf I.F."/>
            <person name="Cutter A.D."/>
            <person name="Schartner C.M."/>
            <person name="Ralston E.J."/>
            <person name="Meyer B.J."/>
            <person name="Haag E.S."/>
        </authorList>
    </citation>
    <scope>NUCLEOTIDE SEQUENCE [LARGE SCALE GENOMIC DNA]</scope>
    <source>
        <strain evidence="13">JU1422</strain>
    </source>
</reference>
<evidence type="ECO:0000313" key="13">
    <source>
        <dbReference type="Proteomes" id="UP000230233"/>
    </source>
</evidence>
<keyword evidence="9 11" id="KW-1133">Transmembrane helix</keyword>
<dbReference type="InterPro" id="IPR015943">
    <property type="entry name" value="WD40/YVTN_repeat-like_dom_sf"/>
</dbReference>
<feature type="transmembrane region" description="Helical" evidence="11">
    <location>
        <begin position="402"/>
        <end position="422"/>
    </location>
</feature>
<evidence type="ECO:0000313" key="12">
    <source>
        <dbReference type="EMBL" id="PIC52098.1"/>
    </source>
</evidence>
<comment type="subcellular location">
    <subcellularLocation>
        <location evidence="1">Endoplasmic reticulum membrane</location>
        <topology evidence="1">Single-pass membrane protein</topology>
    </subcellularLocation>
</comment>
<evidence type="ECO:0000256" key="5">
    <source>
        <dbReference type="ARBA" id="ARBA00022737"/>
    </source>
</evidence>
<name>A0A2G5VK01_9PELO</name>
<dbReference type="GO" id="GO:0005789">
    <property type="term" value="C:endoplasmic reticulum membrane"/>
    <property type="evidence" value="ECO:0007669"/>
    <property type="project" value="UniProtKB-SubCell"/>
</dbReference>
<evidence type="ECO:0000256" key="2">
    <source>
        <dbReference type="ARBA" id="ARBA00022448"/>
    </source>
</evidence>
<evidence type="ECO:0000256" key="9">
    <source>
        <dbReference type="ARBA" id="ARBA00022989"/>
    </source>
</evidence>
<dbReference type="OrthoDB" id="2013972at2759"/>
<dbReference type="Pfam" id="PF00400">
    <property type="entry name" value="WD40"/>
    <property type="match status" value="2"/>
</dbReference>
<protein>
    <recommendedName>
        <fullName evidence="14">Anaphase-promoting complex subunit 4 WD40 domain-containing protein</fullName>
    </recommendedName>
</protein>
<evidence type="ECO:0008006" key="14">
    <source>
        <dbReference type="Google" id="ProtNLM"/>
    </source>
</evidence>
<dbReference type="GO" id="GO:0005085">
    <property type="term" value="F:guanyl-nucleotide exchange factor activity"/>
    <property type="evidence" value="ECO:0007669"/>
    <property type="project" value="InterPro"/>
</dbReference>
<evidence type="ECO:0000256" key="11">
    <source>
        <dbReference type="SAM" id="Phobius"/>
    </source>
</evidence>
<evidence type="ECO:0000256" key="6">
    <source>
        <dbReference type="ARBA" id="ARBA00022824"/>
    </source>
</evidence>
<dbReference type="Gene3D" id="2.130.10.10">
    <property type="entry name" value="YVTN repeat-like/Quinoprotein amine dehydrogenase"/>
    <property type="match status" value="1"/>
</dbReference>
<dbReference type="InterPro" id="IPR001680">
    <property type="entry name" value="WD40_rpt"/>
</dbReference>
<keyword evidence="13" id="KW-1185">Reference proteome</keyword>
<evidence type="ECO:0000256" key="4">
    <source>
        <dbReference type="ARBA" id="ARBA00022692"/>
    </source>
</evidence>
<dbReference type="SUPFAM" id="SSF50978">
    <property type="entry name" value="WD40 repeat-like"/>
    <property type="match status" value="1"/>
</dbReference>
<dbReference type="SMART" id="SM00320">
    <property type="entry name" value="WD40"/>
    <property type="match status" value="3"/>
</dbReference>
<evidence type="ECO:0000256" key="7">
    <source>
        <dbReference type="ARBA" id="ARBA00022892"/>
    </source>
</evidence>
<proteinExistence type="predicted"/>
<dbReference type="FunFam" id="2.130.10.10:FF:001932">
    <property type="entry name" value="Yeast SEC homolog"/>
    <property type="match status" value="1"/>
</dbReference>
<dbReference type="GO" id="GO:0015031">
    <property type="term" value="P:protein transport"/>
    <property type="evidence" value="ECO:0007669"/>
    <property type="project" value="UniProtKB-KW"/>
</dbReference>
<sequence length="423" mass="46475">MFGGGQQRPPSIGNSGIPPYCVKTIGSRHILIGGGGGASKTGVKNEIETRLFTTENASKDVGFQSQCVHTVDTSSMATMNMDVACLVDEGSARYVIVAGQDDQCVLYMTRGFKLNELENDSLAFEIKQVGQVKTDFHPTFSYQKCVRFDKNSRGKIFATGGADGFIRKWDAQIVSRSDDGNAQPIFQVQAHESSVDDIDFSNDSKFIISVGSEGTFIWSAETGEKLYDVQFPIEIARGFKMRSVRCTPLGNANGNMVFVAAYNSISKKDNVCCCYLSLWTFNGERRVARPIVTKLVAKKESISTLSVSDCGNFTAIGTMTGGAGVFDTHEFRRMYFAPNSHEVFITGVEFLSKKSPPICEDFPRETPGISSGFHSAIVTLAADKTLQLHRVPHPQPQPFSEFLLIISLMSFLFSWFSSYLIVS</sequence>
<organism evidence="12 13">
    <name type="scientific">Caenorhabditis nigoni</name>
    <dbReference type="NCBI Taxonomy" id="1611254"/>
    <lineage>
        <taxon>Eukaryota</taxon>
        <taxon>Metazoa</taxon>
        <taxon>Ecdysozoa</taxon>
        <taxon>Nematoda</taxon>
        <taxon>Chromadorea</taxon>
        <taxon>Rhabditida</taxon>
        <taxon>Rhabditina</taxon>
        <taxon>Rhabditomorpha</taxon>
        <taxon>Rhabditoidea</taxon>
        <taxon>Rhabditidae</taxon>
        <taxon>Peloderinae</taxon>
        <taxon>Caenorhabditis</taxon>
    </lineage>
</organism>
<dbReference type="Proteomes" id="UP000230233">
    <property type="component" value="Chromosome I"/>
</dbReference>
<keyword evidence="6" id="KW-0256">Endoplasmic reticulum</keyword>
<dbReference type="InterPro" id="IPR045260">
    <property type="entry name" value="Sec12-like"/>
</dbReference>
<dbReference type="InterPro" id="IPR036322">
    <property type="entry name" value="WD40_repeat_dom_sf"/>
</dbReference>
<comment type="caution">
    <text evidence="12">The sequence shown here is derived from an EMBL/GenBank/DDBJ whole genome shotgun (WGS) entry which is preliminary data.</text>
</comment>
<dbReference type="STRING" id="1611254.A0A2G5VK01"/>
<keyword evidence="4 11" id="KW-0812">Transmembrane</keyword>
<keyword evidence="3" id="KW-0853">WD repeat</keyword>
<keyword evidence="5" id="KW-0677">Repeat</keyword>
<evidence type="ECO:0000256" key="10">
    <source>
        <dbReference type="ARBA" id="ARBA00023136"/>
    </source>
</evidence>
<dbReference type="PANTHER" id="PTHR23284">
    <property type="entry name" value="PROLACTIN REGULATORY ELEMENT BINDING PROTEIN"/>
    <property type="match status" value="1"/>
</dbReference>
<evidence type="ECO:0000256" key="1">
    <source>
        <dbReference type="ARBA" id="ARBA00004389"/>
    </source>
</evidence>
<evidence type="ECO:0000256" key="3">
    <source>
        <dbReference type="ARBA" id="ARBA00022574"/>
    </source>
</evidence>
<gene>
    <name evidence="12" type="primary">Cni-sec-12</name>
    <name evidence="12" type="synonym">Cnig_chr_I.g2341</name>
    <name evidence="12" type="ORF">B9Z55_002341</name>
</gene>
<dbReference type="AlphaFoldDB" id="A0A2G5VK01"/>
<keyword evidence="7" id="KW-0931">ER-Golgi transport</keyword>
<evidence type="ECO:0000256" key="8">
    <source>
        <dbReference type="ARBA" id="ARBA00022927"/>
    </source>
</evidence>
<keyword evidence="2" id="KW-0813">Transport</keyword>
<keyword evidence="10 11" id="KW-0472">Membrane</keyword>